<name>A0A822ZK00_NELNU</name>
<reference evidence="2 3" key="1">
    <citation type="journal article" date="2020" name="Mol. Biol. Evol.">
        <title>Distinct Expression and Methylation Patterns for Genes with Different Fates following a Single Whole-Genome Duplication in Flowering Plants.</title>
        <authorList>
            <person name="Shi T."/>
            <person name="Rahmani R.S."/>
            <person name="Gugger P.F."/>
            <person name="Wang M."/>
            <person name="Li H."/>
            <person name="Zhang Y."/>
            <person name="Li Z."/>
            <person name="Wang Q."/>
            <person name="Van de Peer Y."/>
            <person name="Marchal K."/>
            <person name="Chen J."/>
        </authorList>
    </citation>
    <scope>NUCLEOTIDE SEQUENCE [LARGE SCALE GENOMIC DNA]</scope>
    <source>
        <tissue evidence="2">Leaf</tissue>
    </source>
</reference>
<dbReference type="EMBL" id="DUZY01000007">
    <property type="protein sequence ID" value="DAD45462.1"/>
    <property type="molecule type" value="Genomic_DNA"/>
</dbReference>
<keyword evidence="3" id="KW-1185">Reference proteome</keyword>
<organism evidence="2 3">
    <name type="scientific">Nelumbo nucifera</name>
    <name type="common">Sacred lotus</name>
    <dbReference type="NCBI Taxonomy" id="4432"/>
    <lineage>
        <taxon>Eukaryota</taxon>
        <taxon>Viridiplantae</taxon>
        <taxon>Streptophyta</taxon>
        <taxon>Embryophyta</taxon>
        <taxon>Tracheophyta</taxon>
        <taxon>Spermatophyta</taxon>
        <taxon>Magnoliopsida</taxon>
        <taxon>Proteales</taxon>
        <taxon>Nelumbonaceae</taxon>
        <taxon>Nelumbo</taxon>
    </lineage>
</organism>
<accession>A0A822ZK00</accession>
<protein>
    <submittedName>
        <fullName evidence="2">Uncharacterized protein</fullName>
    </submittedName>
</protein>
<sequence length="225" mass="24867">MASGGSATSSAFNVSILFNINQFVSVKLDRHNFILRRSQMTVALRDAKLSGYVTGSFSCPPRFASDSDKEKHIISSTGLSDPWLALGFFSLKEYWHKLREPPPSRNVGILCLVFLPLSQVLESCNFGSYEILHIRKGTMSMTEYLMKARNLADVLVAADQPLSEIDLILLILGGLDLDYRHLPLQSLGSVMAANIAVKDINKGQRLVPSQPRSDKNKTKPTPSDN</sequence>
<dbReference type="Proteomes" id="UP000607653">
    <property type="component" value="Unassembled WGS sequence"/>
</dbReference>
<gene>
    <name evidence="2" type="ORF">HUJ06_003692</name>
</gene>
<dbReference type="AlphaFoldDB" id="A0A822ZK00"/>
<proteinExistence type="predicted"/>
<feature type="region of interest" description="Disordered" evidence="1">
    <location>
        <begin position="206"/>
        <end position="225"/>
    </location>
</feature>
<dbReference type="PANTHER" id="PTHR47481">
    <property type="match status" value="1"/>
</dbReference>
<evidence type="ECO:0000313" key="3">
    <source>
        <dbReference type="Proteomes" id="UP000607653"/>
    </source>
</evidence>
<evidence type="ECO:0000256" key="1">
    <source>
        <dbReference type="SAM" id="MobiDB-lite"/>
    </source>
</evidence>
<dbReference type="PANTHER" id="PTHR47481:SF22">
    <property type="entry name" value="RETROTRANSPOSON GAG DOMAIN-CONTAINING PROTEIN"/>
    <property type="match status" value="1"/>
</dbReference>
<evidence type="ECO:0000313" key="2">
    <source>
        <dbReference type="EMBL" id="DAD45462.1"/>
    </source>
</evidence>
<comment type="caution">
    <text evidence="2">The sequence shown here is derived from an EMBL/GenBank/DDBJ whole genome shotgun (WGS) entry which is preliminary data.</text>
</comment>